<comment type="caution">
    <text evidence="3">The sequence shown here is derived from an EMBL/GenBank/DDBJ whole genome shotgun (WGS) entry which is preliminary data.</text>
</comment>
<feature type="domain" description="HTH cro/C1-type" evidence="2">
    <location>
        <begin position="53"/>
        <end position="106"/>
    </location>
</feature>
<protein>
    <recommendedName>
        <fullName evidence="2">HTH cro/C1-type domain-containing protein</fullName>
    </recommendedName>
</protein>
<dbReference type="Gene3D" id="1.10.260.40">
    <property type="entry name" value="lambda repressor-like DNA-binding domains"/>
    <property type="match status" value="1"/>
</dbReference>
<dbReference type="AlphaFoldDB" id="A0A8J3BUF2"/>
<dbReference type="CDD" id="cd00093">
    <property type="entry name" value="HTH_XRE"/>
    <property type="match status" value="1"/>
</dbReference>
<dbReference type="GO" id="GO:0003677">
    <property type="term" value="F:DNA binding"/>
    <property type="evidence" value="ECO:0007669"/>
    <property type="project" value="InterPro"/>
</dbReference>
<evidence type="ECO:0000313" key="4">
    <source>
        <dbReference type="Proteomes" id="UP000662200"/>
    </source>
</evidence>
<gene>
    <name evidence="3" type="ORF">GCM10010124_31270</name>
</gene>
<proteinExistence type="predicted"/>
<dbReference type="PROSITE" id="PS50943">
    <property type="entry name" value="HTH_CROC1"/>
    <property type="match status" value="1"/>
</dbReference>
<evidence type="ECO:0000313" key="3">
    <source>
        <dbReference type="EMBL" id="GGK36380.1"/>
    </source>
</evidence>
<dbReference type="SMART" id="SM00530">
    <property type="entry name" value="HTH_XRE"/>
    <property type="match status" value="1"/>
</dbReference>
<feature type="region of interest" description="Disordered" evidence="1">
    <location>
        <begin position="120"/>
        <end position="141"/>
    </location>
</feature>
<sequence length="141" mass="14588">MGKAPAGGDSSSRRPGAPCAVPAAVARVVVAVAGRMSDLTPDASPAHRFGAALRSWRIRRGLSQQGLADLVFQSAQTVAKTERAERWPSRELAASCDKVLVAGGELEALWPPVRAQQLAADRRRRAAGSGASHDGPGGAGR</sequence>
<dbReference type="EMBL" id="BMQC01000011">
    <property type="protein sequence ID" value="GGK36380.1"/>
    <property type="molecule type" value="Genomic_DNA"/>
</dbReference>
<reference evidence="3" key="1">
    <citation type="journal article" date="2014" name="Int. J. Syst. Evol. Microbiol.">
        <title>Complete genome sequence of Corynebacterium casei LMG S-19264T (=DSM 44701T), isolated from a smear-ripened cheese.</title>
        <authorList>
            <consortium name="US DOE Joint Genome Institute (JGI-PGF)"/>
            <person name="Walter F."/>
            <person name="Albersmeier A."/>
            <person name="Kalinowski J."/>
            <person name="Ruckert C."/>
        </authorList>
    </citation>
    <scope>NUCLEOTIDE SEQUENCE</scope>
    <source>
        <strain evidence="3">JCM 3091</strain>
    </source>
</reference>
<evidence type="ECO:0000259" key="2">
    <source>
        <dbReference type="PROSITE" id="PS50943"/>
    </source>
</evidence>
<dbReference type="Proteomes" id="UP000662200">
    <property type="component" value="Unassembled WGS sequence"/>
</dbReference>
<evidence type="ECO:0000256" key="1">
    <source>
        <dbReference type="SAM" id="MobiDB-lite"/>
    </source>
</evidence>
<dbReference type="InterPro" id="IPR010982">
    <property type="entry name" value="Lambda_DNA-bd_dom_sf"/>
</dbReference>
<dbReference type="InterPro" id="IPR001387">
    <property type="entry name" value="Cro/C1-type_HTH"/>
</dbReference>
<accession>A0A8J3BUF2</accession>
<keyword evidence="4" id="KW-1185">Reference proteome</keyword>
<dbReference type="Pfam" id="PF13560">
    <property type="entry name" value="HTH_31"/>
    <property type="match status" value="1"/>
</dbReference>
<dbReference type="SUPFAM" id="SSF47413">
    <property type="entry name" value="lambda repressor-like DNA-binding domains"/>
    <property type="match status" value="1"/>
</dbReference>
<reference evidence="3" key="2">
    <citation type="submission" date="2020-09" db="EMBL/GenBank/DDBJ databases">
        <authorList>
            <person name="Sun Q."/>
            <person name="Ohkuma M."/>
        </authorList>
    </citation>
    <scope>NUCLEOTIDE SEQUENCE</scope>
    <source>
        <strain evidence="3">JCM 3091</strain>
    </source>
</reference>
<organism evidence="3 4">
    <name type="scientific">Pilimelia terevasa</name>
    <dbReference type="NCBI Taxonomy" id="53372"/>
    <lineage>
        <taxon>Bacteria</taxon>
        <taxon>Bacillati</taxon>
        <taxon>Actinomycetota</taxon>
        <taxon>Actinomycetes</taxon>
        <taxon>Micromonosporales</taxon>
        <taxon>Micromonosporaceae</taxon>
        <taxon>Pilimelia</taxon>
    </lineage>
</organism>
<name>A0A8J3BUF2_9ACTN</name>